<sequence length="264" mass="30541">MGEEKRILEEALKLDPSSKIYLSLARLYIEDKEYDKAQEVLEHGLEFYPDSLDTILSLISIYSELNKGDKAIELVNAVFSRLKKNTIFWRLLAENIEEKGFVIPLKLLMLACKGEFISWDNIIFKGLESILGKNVSEDIHYEEIVEHLDFDQQVITPSLGEVLISQGEYEKALDVYEKLKERSESLEEKNKWQDKISEVNALIRNNEKQKEVEEVSTEEQINTKEEVEAREESQGAEEEVVEDNSEDMVDFLEELASSLEKRAE</sequence>
<dbReference type="OrthoDB" id="5471982at2"/>
<dbReference type="Gene3D" id="1.25.40.10">
    <property type="entry name" value="Tetratricopeptide repeat domain"/>
    <property type="match status" value="1"/>
</dbReference>
<keyword evidence="4" id="KW-1185">Reference proteome</keyword>
<dbReference type="PROSITE" id="PS50005">
    <property type="entry name" value="TPR"/>
    <property type="match status" value="1"/>
</dbReference>
<reference evidence="3 4" key="1">
    <citation type="submission" date="2016-10" db="EMBL/GenBank/DDBJ databases">
        <authorList>
            <person name="de Groot N.N."/>
        </authorList>
    </citation>
    <scope>NUCLEOTIDE SEQUENCE [LARGE SCALE GENOMIC DNA]</scope>
    <source>
        <strain evidence="3 4">DSM 15269</strain>
    </source>
</reference>
<gene>
    <name evidence="3" type="ORF">SAMN04488516_102269</name>
</gene>
<dbReference type="EMBL" id="FNIN01000002">
    <property type="protein sequence ID" value="SDN48343.1"/>
    <property type="molecule type" value="Genomic_DNA"/>
</dbReference>
<organism evidence="3 4">
    <name type="scientific">Desulfonauticus submarinus</name>
    <dbReference type="NCBI Taxonomy" id="206665"/>
    <lineage>
        <taxon>Bacteria</taxon>
        <taxon>Pseudomonadati</taxon>
        <taxon>Thermodesulfobacteriota</taxon>
        <taxon>Desulfovibrionia</taxon>
        <taxon>Desulfovibrionales</taxon>
        <taxon>Desulfonauticaceae</taxon>
        <taxon>Desulfonauticus</taxon>
    </lineage>
</organism>
<evidence type="ECO:0000256" key="1">
    <source>
        <dbReference type="PROSITE-ProRule" id="PRU00339"/>
    </source>
</evidence>
<dbReference type="STRING" id="206665.SAMN04488516_102269"/>
<evidence type="ECO:0000313" key="4">
    <source>
        <dbReference type="Proteomes" id="UP000199602"/>
    </source>
</evidence>
<feature type="compositionally biased region" description="Basic and acidic residues" evidence="2">
    <location>
        <begin position="221"/>
        <end position="233"/>
    </location>
</feature>
<dbReference type="RefSeq" id="WP_092063608.1">
    <property type="nucleotide sequence ID" value="NZ_FNIN01000002.1"/>
</dbReference>
<dbReference type="InterPro" id="IPR011990">
    <property type="entry name" value="TPR-like_helical_dom_sf"/>
</dbReference>
<dbReference type="Pfam" id="PF14559">
    <property type="entry name" value="TPR_19"/>
    <property type="match status" value="1"/>
</dbReference>
<keyword evidence="1" id="KW-0802">TPR repeat</keyword>
<dbReference type="Proteomes" id="UP000199602">
    <property type="component" value="Unassembled WGS sequence"/>
</dbReference>
<accession>A0A1H0BS13</accession>
<dbReference type="SUPFAM" id="SSF48452">
    <property type="entry name" value="TPR-like"/>
    <property type="match status" value="1"/>
</dbReference>
<evidence type="ECO:0000313" key="3">
    <source>
        <dbReference type="EMBL" id="SDN48343.1"/>
    </source>
</evidence>
<dbReference type="Pfam" id="PF13176">
    <property type="entry name" value="TPR_7"/>
    <property type="match status" value="1"/>
</dbReference>
<feature type="compositionally biased region" description="Acidic residues" evidence="2">
    <location>
        <begin position="234"/>
        <end position="247"/>
    </location>
</feature>
<dbReference type="AlphaFoldDB" id="A0A1H0BS13"/>
<evidence type="ECO:0000256" key="2">
    <source>
        <dbReference type="SAM" id="MobiDB-lite"/>
    </source>
</evidence>
<feature type="region of interest" description="Disordered" evidence="2">
    <location>
        <begin position="207"/>
        <end position="247"/>
    </location>
</feature>
<name>A0A1H0BS13_9BACT</name>
<feature type="repeat" description="TPR" evidence="1">
    <location>
        <begin position="18"/>
        <end position="51"/>
    </location>
</feature>
<proteinExistence type="predicted"/>
<protein>
    <submittedName>
        <fullName evidence="3">Tetratricopeptide repeat-containing protein</fullName>
    </submittedName>
</protein>
<dbReference type="InterPro" id="IPR019734">
    <property type="entry name" value="TPR_rpt"/>
</dbReference>